<gene>
    <name evidence="1" type="ORF">Poli38472_011650</name>
</gene>
<accession>A0A8K1FIA3</accession>
<comment type="caution">
    <text evidence="1">The sequence shown here is derived from an EMBL/GenBank/DDBJ whole genome shotgun (WGS) entry which is preliminary data.</text>
</comment>
<dbReference type="Proteomes" id="UP000794436">
    <property type="component" value="Unassembled WGS sequence"/>
</dbReference>
<name>A0A8K1FIA3_PYTOL</name>
<reference evidence="1" key="1">
    <citation type="submission" date="2019-03" db="EMBL/GenBank/DDBJ databases">
        <title>Long read genome sequence of the mycoparasitic Pythium oligandrum ATCC 38472 isolated from sugarbeet rhizosphere.</title>
        <authorList>
            <person name="Gaulin E."/>
        </authorList>
    </citation>
    <scope>NUCLEOTIDE SEQUENCE</scope>
    <source>
        <strain evidence="1">ATCC 38472_TT</strain>
    </source>
</reference>
<sequence length="267" mass="28529">MRIASSVLNNFVTKKTDGTKENLLDQTQFLNLAREAGIAAVAEPETKKALMGMIEGGLSVASASGPYGSGIKTLIVQIQDLVVSARQKSPKETADKMKEAVMGTDIMVKSVPDVAEKCFNAKMPNALKNRDQFVATIHAITDSIIETLEGEESKRLTPKELVFSVAELGLNIASVFDTTGITGLFAQATCEPTSITTPIQFGPGDAQLGPKTVNRAFEGSSGEWLQAKSNVVQATFTSKDSEDVEVVIYSGGYDYKTVQVPKASTIE</sequence>
<organism evidence="1 2">
    <name type="scientific">Pythium oligandrum</name>
    <name type="common">Mycoparasitic fungus</name>
    <dbReference type="NCBI Taxonomy" id="41045"/>
    <lineage>
        <taxon>Eukaryota</taxon>
        <taxon>Sar</taxon>
        <taxon>Stramenopiles</taxon>
        <taxon>Oomycota</taxon>
        <taxon>Peronosporomycetes</taxon>
        <taxon>Pythiales</taxon>
        <taxon>Pythiaceae</taxon>
        <taxon>Pythium</taxon>
    </lineage>
</organism>
<proteinExistence type="predicted"/>
<evidence type="ECO:0000313" key="2">
    <source>
        <dbReference type="Proteomes" id="UP000794436"/>
    </source>
</evidence>
<protein>
    <submittedName>
        <fullName evidence="1">Uncharacterized protein</fullName>
    </submittedName>
</protein>
<dbReference type="AlphaFoldDB" id="A0A8K1FIA3"/>
<evidence type="ECO:0000313" key="1">
    <source>
        <dbReference type="EMBL" id="TMW64770.1"/>
    </source>
</evidence>
<dbReference type="EMBL" id="SPLM01000039">
    <property type="protein sequence ID" value="TMW64770.1"/>
    <property type="molecule type" value="Genomic_DNA"/>
</dbReference>
<keyword evidence="2" id="KW-1185">Reference proteome</keyword>